<organism evidence="6 7">
    <name type="scientific">Azohydromonas lata</name>
    <dbReference type="NCBI Taxonomy" id="45677"/>
    <lineage>
        <taxon>Bacteria</taxon>
        <taxon>Pseudomonadati</taxon>
        <taxon>Pseudomonadota</taxon>
        <taxon>Betaproteobacteria</taxon>
        <taxon>Burkholderiales</taxon>
        <taxon>Sphaerotilaceae</taxon>
        <taxon>Azohydromonas</taxon>
    </lineage>
</organism>
<comment type="similarity">
    <text evidence="1">Belongs to the 'phage' integrase family.</text>
</comment>
<dbReference type="PANTHER" id="PTHR30349:SF41">
    <property type="entry name" value="INTEGRASE_RECOMBINASE PROTEIN MJ0367-RELATED"/>
    <property type="match status" value="1"/>
</dbReference>
<dbReference type="SUPFAM" id="SSF56349">
    <property type="entry name" value="DNA breaking-rejoining enzymes"/>
    <property type="match status" value="1"/>
</dbReference>
<gene>
    <name evidence="6" type="ORF">SM757_18880</name>
</gene>
<comment type="caution">
    <text evidence="6">The sequence shown here is derived from an EMBL/GenBank/DDBJ whole genome shotgun (WGS) entry which is preliminary data.</text>
</comment>
<feature type="domain" description="Tyr recombinase" evidence="5">
    <location>
        <begin position="143"/>
        <end position="340"/>
    </location>
</feature>
<dbReference type="EMBL" id="JAXOJX010000032">
    <property type="protein sequence ID" value="MDZ5458648.1"/>
    <property type="molecule type" value="Genomic_DNA"/>
</dbReference>
<dbReference type="InterPro" id="IPR050090">
    <property type="entry name" value="Tyrosine_recombinase_XerCD"/>
</dbReference>
<keyword evidence="7" id="KW-1185">Reference proteome</keyword>
<keyword evidence="4" id="KW-0233">DNA recombination</keyword>
<proteinExistence type="inferred from homology"/>
<evidence type="ECO:0000256" key="2">
    <source>
        <dbReference type="ARBA" id="ARBA00022908"/>
    </source>
</evidence>
<keyword evidence="2" id="KW-0229">DNA integration</keyword>
<evidence type="ECO:0000259" key="5">
    <source>
        <dbReference type="PROSITE" id="PS51898"/>
    </source>
</evidence>
<dbReference type="PROSITE" id="PS51898">
    <property type="entry name" value="TYR_RECOMBINASE"/>
    <property type="match status" value="1"/>
</dbReference>
<dbReference type="Gene3D" id="1.10.443.10">
    <property type="entry name" value="Intergrase catalytic core"/>
    <property type="match status" value="1"/>
</dbReference>
<dbReference type="CDD" id="cd00397">
    <property type="entry name" value="DNA_BRE_C"/>
    <property type="match status" value="1"/>
</dbReference>
<dbReference type="InterPro" id="IPR002104">
    <property type="entry name" value="Integrase_catalytic"/>
</dbReference>
<evidence type="ECO:0000256" key="1">
    <source>
        <dbReference type="ARBA" id="ARBA00008857"/>
    </source>
</evidence>
<dbReference type="Proteomes" id="UP001293718">
    <property type="component" value="Unassembled WGS sequence"/>
</dbReference>
<evidence type="ECO:0000313" key="7">
    <source>
        <dbReference type="Proteomes" id="UP001293718"/>
    </source>
</evidence>
<dbReference type="RefSeq" id="WP_157118765.1">
    <property type="nucleotide sequence ID" value="NZ_JAXOJX010000032.1"/>
</dbReference>
<protein>
    <submittedName>
        <fullName evidence="6">Site-specific integrase</fullName>
    </submittedName>
</protein>
<keyword evidence="3" id="KW-0238">DNA-binding</keyword>
<reference evidence="6 7" key="1">
    <citation type="submission" date="2023-11" db="EMBL/GenBank/DDBJ databases">
        <title>Draft genome of Azohydromonas lata strain H1 (DSM1123), a polyhydroxyalkanoate producer.</title>
        <authorList>
            <person name="Traversa D."/>
            <person name="D'Addabbo P."/>
            <person name="Pazzani C."/>
            <person name="Manzari C."/>
            <person name="Chiara M."/>
            <person name="Scrascia M."/>
        </authorList>
    </citation>
    <scope>NUCLEOTIDE SEQUENCE [LARGE SCALE GENOMIC DNA]</scope>
    <source>
        <strain evidence="6 7">H1</strain>
    </source>
</reference>
<evidence type="ECO:0000256" key="3">
    <source>
        <dbReference type="ARBA" id="ARBA00023125"/>
    </source>
</evidence>
<evidence type="ECO:0000256" key="4">
    <source>
        <dbReference type="ARBA" id="ARBA00023172"/>
    </source>
</evidence>
<evidence type="ECO:0000313" key="6">
    <source>
        <dbReference type="EMBL" id="MDZ5458648.1"/>
    </source>
</evidence>
<dbReference type="InterPro" id="IPR011010">
    <property type="entry name" value="DNA_brk_join_enz"/>
</dbReference>
<dbReference type="InterPro" id="IPR013762">
    <property type="entry name" value="Integrase-like_cat_sf"/>
</dbReference>
<dbReference type="Pfam" id="PF00589">
    <property type="entry name" value="Phage_integrase"/>
    <property type="match status" value="1"/>
</dbReference>
<dbReference type="PANTHER" id="PTHR30349">
    <property type="entry name" value="PHAGE INTEGRASE-RELATED"/>
    <property type="match status" value="1"/>
</dbReference>
<sequence>MNQSLARPTMNLDLFEDAPQSAGALEFQRALHGWLRASQQAGQVRRDSSASVYEAMWTALAQWCVGRGIALDEITAADLDAYIASRGGFDELSARYALRLLRLVERVMEHRRLTRGAPVNRAATELIASRAEVRFAGSHGRDPLPDVLSATEAKRLVVYLCDSRPLGGGASYWQDLRNRASVALMLGAGLTPGDVRALTLEGVICEGGPVAGLPWKLRLPGNGNSPARETPMAPWAARLLAAWLQVRSQQRIPGPMCFPSTKTSGKAWGKVAQYTAARTVLLAAGIEDVEGGSYKLRHTFALRQLRKGKPATEVARWLGLSDPAMMERYRRILVSPVELA</sequence>
<name>A0ABU5II88_9BURK</name>
<accession>A0ABU5II88</accession>